<dbReference type="PANTHER" id="PTHR48080:SF2">
    <property type="entry name" value="D-GALACTONATE DEHYDRATASE"/>
    <property type="match status" value="1"/>
</dbReference>
<dbReference type="InterPro" id="IPR036849">
    <property type="entry name" value="Enolase-like_C_sf"/>
</dbReference>
<dbReference type="SFLD" id="SFLDS00001">
    <property type="entry name" value="Enolase"/>
    <property type="match status" value="1"/>
</dbReference>
<dbReference type="EMBL" id="JBHTCG010000020">
    <property type="protein sequence ID" value="MFC7385603.1"/>
    <property type="molecule type" value="Genomic_DNA"/>
</dbReference>
<dbReference type="SMART" id="SM00922">
    <property type="entry name" value="MR_MLE"/>
    <property type="match status" value="1"/>
</dbReference>
<dbReference type="InterPro" id="IPR034593">
    <property type="entry name" value="DgoD-like"/>
</dbReference>
<reference evidence="4" key="1">
    <citation type="journal article" date="2019" name="Int. J. Syst. Evol. Microbiol.">
        <title>The Global Catalogue of Microorganisms (GCM) 10K type strain sequencing project: providing services to taxonomists for standard genome sequencing and annotation.</title>
        <authorList>
            <consortium name="The Broad Institute Genomics Platform"/>
            <consortium name="The Broad Institute Genome Sequencing Center for Infectious Disease"/>
            <person name="Wu L."/>
            <person name="Ma J."/>
        </authorList>
    </citation>
    <scope>NUCLEOTIDE SEQUENCE [LARGE SCALE GENOMIC DNA]</scope>
    <source>
        <strain evidence="4">CECT 7649</strain>
    </source>
</reference>
<accession>A0ABW2P7M3</accession>
<evidence type="ECO:0000256" key="1">
    <source>
        <dbReference type="ARBA" id="ARBA00023239"/>
    </source>
</evidence>
<evidence type="ECO:0000313" key="4">
    <source>
        <dbReference type="Proteomes" id="UP001596496"/>
    </source>
</evidence>
<feature type="domain" description="Mandelate racemase/muconate lactonizing enzyme C-terminal" evidence="2">
    <location>
        <begin position="125"/>
        <end position="230"/>
    </location>
</feature>
<dbReference type="Pfam" id="PF13378">
    <property type="entry name" value="MR_MLE_C"/>
    <property type="match status" value="1"/>
</dbReference>
<name>A0ABW2P7M3_9ACTN</name>
<dbReference type="InterPro" id="IPR018110">
    <property type="entry name" value="Mandel_Rmase/mucon_lact_enz_CS"/>
</dbReference>
<organism evidence="3 4">
    <name type="scientific">Sphaerisporangium rhizosphaerae</name>
    <dbReference type="NCBI Taxonomy" id="2269375"/>
    <lineage>
        <taxon>Bacteria</taxon>
        <taxon>Bacillati</taxon>
        <taxon>Actinomycetota</taxon>
        <taxon>Actinomycetes</taxon>
        <taxon>Streptosporangiales</taxon>
        <taxon>Streptosporangiaceae</taxon>
        <taxon>Sphaerisporangium</taxon>
    </lineage>
</organism>
<dbReference type="GO" id="GO:0008869">
    <property type="term" value="F:galactonate dehydratase activity"/>
    <property type="evidence" value="ECO:0007669"/>
    <property type="project" value="UniProtKB-EC"/>
</dbReference>
<proteinExistence type="predicted"/>
<dbReference type="SUPFAM" id="SSF51604">
    <property type="entry name" value="Enolase C-terminal domain-like"/>
    <property type="match status" value="1"/>
</dbReference>
<dbReference type="PANTHER" id="PTHR48080">
    <property type="entry name" value="D-GALACTONATE DEHYDRATASE-RELATED"/>
    <property type="match status" value="1"/>
</dbReference>
<dbReference type="InterPro" id="IPR013341">
    <property type="entry name" value="Mandelate_racemase_N_dom"/>
</dbReference>
<dbReference type="SFLD" id="SFLDG00179">
    <property type="entry name" value="mandelate_racemase"/>
    <property type="match status" value="1"/>
</dbReference>
<dbReference type="EC" id="4.2.1.6" evidence="3"/>
<dbReference type="Proteomes" id="UP001596496">
    <property type="component" value="Unassembled WGS sequence"/>
</dbReference>
<dbReference type="NCBIfam" id="NF010624">
    <property type="entry name" value="PRK14017.1"/>
    <property type="match status" value="1"/>
</dbReference>
<dbReference type="Gene3D" id="3.20.20.120">
    <property type="entry name" value="Enolase-like C-terminal domain"/>
    <property type="match status" value="1"/>
</dbReference>
<dbReference type="RefSeq" id="WP_380829506.1">
    <property type="nucleotide sequence ID" value="NZ_JBHTCG010000020.1"/>
</dbReference>
<dbReference type="InterPro" id="IPR013342">
    <property type="entry name" value="Mandelate_racemase_C"/>
</dbReference>
<gene>
    <name evidence="3" type="primary">dgoD</name>
    <name evidence="3" type="ORF">ACFQSB_25585</name>
</gene>
<evidence type="ECO:0000259" key="2">
    <source>
        <dbReference type="SMART" id="SM00922"/>
    </source>
</evidence>
<dbReference type="InterPro" id="IPR029065">
    <property type="entry name" value="Enolase_C-like"/>
</dbReference>
<dbReference type="Gene3D" id="3.30.390.10">
    <property type="entry name" value="Enolase-like, N-terminal domain"/>
    <property type="match status" value="1"/>
</dbReference>
<sequence>MKIDRVETFLVAPRWLFLKITTDDGVVGWGEPVVEGRAETVRAAIGELSDLLIGADPMRIEDHWQVLTRGGFYRGGPVLSSAVAGIDQALWDIAGKVRGAPVHELLGGPVRDRVRMYGWAYGETAGQVAEAAATAIAAGYTAVKIAPPGPMAFLDTPAGLRSVVDLLAKVRDAIGPDNDVAIDLHGRASIPASRRLLPLLEPYVPLFVEEPLRPEYSSDIARIVTATSSPIATGERLYTRREFRDVLDAGVAVVQPDLSHAGGISEVRRIAAVAEMYDAVLAPHCPLGPIALAACLQIDLATPNFLIQEQALGLHHHHGQDGLNYLVDTDVLRLRDGHVERLDAPGLGIDVDEKAVREAAARGHRFRSPIWRDPDGAFTEW</sequence>
<keyword evidence="1 3" id="KW-0456">Lyase</keyword>
<protein>
    <submittedName>
        <fullName evidence="3">Galactonate dehydratase</fullName>
        <ecNumber evidence="3">4.2.1.6</ecNumber>
    </submittedName>
</protein>
<evidence type="ECO:0000313" key="3">
    <source>
        <dbReference type="EMBL" id="MFC7385603.1"/>
    </source>
</evidence>
<keyword evidence="4" id="KW-1185">Reference proteome</keyword>
<dbReference type="SUPFAM" id="SSF54826">
    <property type="entry name" value="Enolase N-terminal domain-like"/>
    <property type="match status" value="1"/>
</dbReference>
<comment type="caution">
    <text evidence="3">The sequence shown here is derived from an EMBL/GenBank/DDBJ whole genome shotgun (WGS) entry which is preliminary data.</text>
</comment>
<dbReference type="PROSITE" id="PS00908">
    <property type="entry name" value="MR_MLE_1"/>
    <property type="match status" value="1"/>
</dbReference>
<dbReference type="Pfam" id="PF02746">
    <property type="entry name" value="MR_MLE_N"/>
    <property type="match status" value="1"/>
</dbReference>
<dbReference type="InterPro" id="IPR029017">
    <property type="entry name" value="Enolase-like_N"/>
</dbReference>